<dbReference type="RefSeq" id="WP_109607692.1">
    <property type="nucleotide sequence ID" value="NZ_QGHA01000003.1"/>
</dbReference>
<evidence type="ECO:0000313" key="3">
    <source>
        <dbReference type="EMBL" id="PWK78097.1"/>
    </source>
</evidence>
<feature type="transmembrane region" description="Helical" evidence="2">
    <location>
        <begin position="57"/>
        <end position="76"/>
    </location>
</feature>
<feature type="region of interest" description="Disordered" evidence="1">
    <location>
        <begin position="1"/>
        <end position="24"/>
    </location>
</feature>
<evidence type="ECO:0000256" key="2">
    <source>
        <dbReference type="SAM" id="Phobius"/>
    </source>
</evidence>
<feature type="transmembrane region" description="Helical" evidence="2">
    <location>
        <begin position="82"/>
        <end position="103"/>
    </location>
</feature>
<protein>
    <submittedName>
        <fullName evidence="3">Uncharacterized protein</fullName>
    </submittedName>
</protein>
<dbReference type="Proteomes" id="UP000245678">
    <property type="component" value="Unassembled WGS sequence"/>
</dbReference>
<organism evidence="3 4">
    <name type="scientific">Mucilaginibacter oryzae</name>
    <dbReference type="NCBI Taxonomy" id="468058"/>
    <lineage>
        <taxon>Bacteria</taxon>
        <taxon>Pseudomonadati</taxon>
        <taxon>Bacteroidota</taxon>
        <taxon>Sphingobacteriia</taxon>
        <taxon>Sphingobacteriales</taxon>
        <taxon>Sphingobacteriaceae</taxon>
        <taxon>Mucilaginibacter</taxon>
    </lineage>
</organism>
<name>A0A316HCF1_9SPHI</name>
<accession>A0A316HCF1</accession>
<feature type="transmembrane region" description="Helical" evidence="2">
    <location>
        <begin position="33"/>
        <end position="50"/>
    </location>
</feature>
<evidence type="ECO:0000256" key="1">
    <source>
        <dbReference type="SAM" id="MobiDB-lite"/>
    </source>
</evidence>
<evidence type="ECO:0000313" key="4">
    <source>
        <dbReference type="Proteomes" id="UP000245678"/>
    </source>
</evidence>
<reference evidence="3 4" key="1">
    <citation type="submission" date="2018-05" db="EMBL/GenBank/DDBJ databases">
        <title>Genomic Encyclopedia of Archaeal and Bacterial Type Strains, Phase II (KMG-II): from individual species to whole genera.</title>
        <authorList>
            <person name="Goeker M."/>
        </authorList>
    </citation>
    <scope>NUCLEOTIDE SEQUENCE [LARGE SCALE GENOMIC DNA]</scope>
    <source>
        <strain evidence="3 4">DSM 19975</strain>
    </source>
</reference>
<feature type="compositionally biased region" description="Polar residues" evidence="1">
    <location>
        <begin position="1"/>
        <end position="10"/>
    </location>
</feature>
<dbReference type="EMBL" id="QGHA01000003">
    <property type="protein sequence ID" value="PWK78097.1"/>
    <property type="molecule type" value="Genomic_DNA"/>
</dbReference>
<proteinExistence type="predicted"/>
<keyword evidence="2" id="KW-0812">Transmembrane</keyword>
<keyword evidence="2" id="KW-1133">Transmembrane helix</keyword>
<keyword evidence="2" id="KW-0472">Membrane</keyword>
<comment type="caution">
    <text evidence="3">The sequence shown here is derived from an EMBL/GenBank/DDBJ whole genome shotgun (WGS) entry which is preliminary data.</text>
</comment>
<sequence>MDEHNLNPQAAGSPAPGNTPFGGHNKKPNNMKIVGYNLLVLIAYTIICRFNLNDGAILDMFFIGIHVSAGIILAIVNRSWAWLLSALMVLVIGFSTCIGMVNISGH</sequence>
<dbReference type="AlphaFoldDB" id="A0A316HCF1"/>
<gene>
    <name evidence="3" type="ORF">LX99_01937</name>
</gene>
<keyword evidence="4" id="KW-1185">Reference proteome</keyword>